<feature type="transmembrane region" description="Helical" evidence="1">
    <location>
        <begin position="101"/>
        <end position="118"/>
    </location>
</feature>
<reference evidence="3 4" key="1">
    <citation type="journal article" date="2016" name="Nat. Commun.">
        <title>Thousands of microbial genomes shed light on interconnected biogeochemical processes in an aquifer system.</title>
        <authorList>
            <person name="Anantharaman K."/>
            <person name="Brown C.T."/>
            <person name="Hug L.A."/>
            <person name="Sharon I."/>
            <person name="Castelle C.J."/>
            <person name="Probst A.J."/>
            <person name="Thomas B.C."/>
            <person name="Singh A."/>
            <person name="Wilkins M.J."/>
            <person name="Karaoz U."/>
            <person name="Brodie E.L."/>
            <person name="Williams K.H."/>
            <person name="Hubbard S.S."/>
            <person name="Banfield J.F."/>
        </authorList>
    </citation>
    <scope>NUCLEOTIDE SEQUENCE [LARGE SCALE GENOMIC DNA]</scope>
</reference>
<dbReference type="Pfam" id="PF00892">
    <property type="entry name" value="EamA"/>
    <property type="match status" value="1"/>
</dbReference>
<evidence type="ECO:0000313" key="4">
    <source>
        <dbReference type="Proteomes" id="UP000179018"/>
    </source>
</evidence>
<feature type="transmembrane region" description="Helical" evidence="1">
    <location>
        <begin position="6"/>
        <end position="23"/>
    </location>
</feature>
<name>A0A1F8B787_9BACT</name>
<dbReference type="GO" id="GO:0016020">
    <property type="term" value="C:membrane"/>
    <property type="evidence" value="ECO:0007669"/>
    <property type="project" value="InterPro"/>
</dbReference>
<dbReference type="Proteomes" id="UP000179018">
    <property type="component" value="Unassembled WGS sequence"/>
</dbReference>
<feature type="transmembrane region" description="Helical" evidence="1">
    <location>
        <begin position="62"/>
        <end position="81"/>
    </location>
</feature>
<protein>
    <recommendedName>
        <fullName evidence="2">EamA domain-containing protein</fullName>
    </recommendedName>
</protein>
<dbReference type="STRING" id="1802516.A3A75_05930"/>
<feature type="transmembrane region" description="Helical" evidence="1">
    <location>
        <begin position="124"/>
        <end position="146"/>
    </location>
</feature>
<dbReference type="SUPFAM" id="SSF103481">
    <property type="entry name" value="Multidrug resistance efflux transporter EmrE"/>
    <property type="match status" value="1"/>
</dbReference>
<comment type="caution">
    <text evidence="3">The sequence shown here is derived from an EMBL/GenBank/DDBJ whole genome shotgun (WGS) entry which is preliminary data.</text>
</comment>
<accession>A0A1F8B787</accession>
<gene>
    <name evidence="3" type="ORF">A3A75_05930</name>
</gene>
<keyword evidence="1" id="KW-0812">Transmembrane</keyword>
<dbReference type="Gene3D" id="1.10.3730.20">
    <property type="match status" value="1"/>
</dbReference>
<evidence type="ECO:0000259" key="2">
    <source>
        <dbReference type="Pfam" id="PF00892"/>
    </source>
</evidence>
<proteinExistence type="predicted"/>
<keyword evidence="1" id="KW-1133">Transmembrane helix</keyword>
<evidence type="ECO:0000313" key="3">
    <source>
        <dbReference type="EMBL" id="OGM59559.1"/>
    </source>
</evidence>
<evidence type="ECO:0000256" key="1">
    <source>
        <dbReference type="SAM" id="Phobius"/>
    </source>
</evidence>
<feature type="domain" description="EamA" evidence="2">
    <location>
        <begin position="34"/>
        <end position="169"/>
    </location>
</feature>
<sequence>MNEVLTLTIIFGFIFILGAVLIVNSEKLSFNSKRGVTFSLLVALFSGIAVVNDAYILKSYEAFSFTTIMSFLPGVILALAFPKEIVKIKKILKSREIRWMIVLTFFYAIQAVSYYLAYQGGAPISTLATLTKASIVVTVILAAIFLKERSNLPKKAVAAAMVTIGAILLS</sequence>
<dbReference type="InterPro" id="IPR000620">
    <property type="entry name" value="EamA_dom"/>
</dbReference>
<dbReference type="InterPro" id="IPR037185">
    <property type="entry name" value="EmrE-like"/>
</dbReference>
<organism evidence="3 4">
    <name type="scientific">Candidatus Woesebacteria bacterium RIFCSPLOWO2_01_FULL_39_10</name>
    <dbReference type="NCBI Taxonomy" id="1802516"/>
    <lineage>
        <taxon>Bacteria</taxon>
        <taxon>Candidatus Woeseibacteriota</taxon>
    </lineage>
</organism>
<keyword evidence="1" id="KW-0472">Membrane</keyword>
<feature type="transmembrane region" description="Helical" evidence="1">
    <location>
        <begin position="35"/>
        <end position="56"/>
    </location>
</feature>
<dbReference type="EMBL" id="MGHC01000020">
    <property type="protein sequence ID" value="OGM59559.1"/>
    <property type="molecule type" value="Genomic_DNA"/>
</dbReference>
<dbReference type="AlphaFoldDB" id="A0A1F8B787"/>